<feature type="region of interest" description="Disordered" evidence="1">
    <location>
        <begin position="149"/>
        <end position="176"/>
    </location>
</feature>
<name>A0A4R3K066_9FIRM</name>
<gene>
    <name evidence="2" type="ORF">EDD59_13026</name>
</gene>
<reference evidence="2 3" key="1">
    <citation type="submission" date="2019-03" db="EMBL/GenBank/DDBJ databases">
        <title>Genomic Encyclopedia of Type Strains, Phase IV (KMG-IV): sequencing the most valuable type-strain genomes for metagenomic binning, comparative biology and taxonomic classification.</title>
        <authorList>
            <person name="Goeker M."/>
        </authorList>
    </citation>
    <scope>NUCLEOTIDE SEQUENCE [LARGE SCALE GENOMIC DNA]</scope>
    <source>
        <strain evidence="2 3">DSM 29489</strain>
    </source>
</reference>
<accession>A0A4R3K066</accession>
<dbReference type="InterPro" id="IPR006482">
    <property type="entry name" value="Cas7_Csh2/Csh2"/>
</dbReference>
<evidence type="ECO:0000256" key="1">
    <source>
        <dbReference type="SAM" id="MobiDB-lite"/>
    </source>
</evidence>
<sequence>MNKRVYGVLGISSIMANWNADFSGYPKTTSDGRIFGSDKAFKYPMKKMWENEGKKVLYIKSMRFLEDEKKGTIQLIPRTLRERYDYIFNEGKESEIKDSTVVLKNLFSAIDVKNFGATFAEAGNNISITGAVQIGQGFNEYEDSEAHEQSILSPFRDPTAKEKSKKGQDVEGEDAKNSTLGTKIVSDEAHYFYPFSINPMAYNEFVKLGVTDGYTGDDYQLFKKASLSAATSFATNAKSGCENEFALYVETENDTYLPNLTEYVEFSKGEEGGKNKIRITCGETLNTLKNRIFSIEIYYNTYTTEIITPVVLEGAKYFDILTQKEV</sequence>
<keyword evidence="3" id="KW-1185">Reference proteome</keyword>
<dbReference type="Proteomes" id="UP000295726">
    <property type="component" value="Unassembled WGS sequence"/>
</dbReference>
<dbReference type="AlphaFoldDB" id="A0A4R3K066"/>
<comment type="caution">
    <text evidence="2">The sequence shown here is derived from an EMBL/GenBank/DDBJ whole genome shotgun (WGS) entry which is preliminary data.</text>
</comment>
<proteinExistence type="predicted"/>
<dbReference type="GO" id="GO:0043571">
    <property type="term" value="P:maintenance of CRISPR repeat elements"/>
    <property type="evidence" value="ECO:0007669"/>
    <property type="project" value="InterPro"/>
</dbReference>
<dbReference type="EMBL" id="SLZZ01000030">
    <property type="protein sequence ID" value="TCS75230.1"/>
    <property type="molecule type" value="Genomic_DNA"/>
</dbReference>
<dbReference type="Pfam" id="PF05107">
    <property type="entry name" value="Cas_Cas7"/>
    <property type="match status" value="1"/>
</dbReference>
<feature type="compositionally biased region" description="Basic and acidic residues" evidence="1">
    <location>
        <begin position="158"/>
        <end position="176"/>
    </location>
</feature>
<evidence type="ECO:0000313" key="2">
    <source>
        <dbReference type="EMBL" id="TCS75230.1"/>
    </source>
</evidence>
<protein>
    <submittedName>
        <fullName evidence="2">CRISPR-associated protein Csh2</fullName>
    </submittedName>
</protein>
<organism evidence="2 3">
    <name type="scientific">Muricomes intestini</name>
    <dbReference type="NCBI Taxonomy" id="1796634"/>
    <lineage>
        <taxon>Bacteria</taxon>
        <taxon>Bacillati</taxon>
        <taxon>Bacillota</taxon>
        <taxon>Clostridia</taxon>
        <taxon>Lachnospirales</taxon>
        <taxon>Lachnospiraceae</taxon>
        <taxon>Muricomes</taxon>
    </lineage>
</organism>
<dbReference type="RefSeq" id="WP_132383411.1">
    <property type="nucleotide sequence ID" value="NZ_SLZZ01000030.1"/>
</dbReference>
<evidence type="ECO:0000313" key="3">
    <source>
        <dbReference type="Proteomes" id="UP000295726"/>
    </source>
</evidence>
<dbReference type="OrthoDB" id="834695at2"/>